<name>A0A6J5MK81_9CAUD</name>
<gene>
    <name evidence="1" type="ORF">UFOVP509_36</name>
</gene>
<proteinExistence type="predicted"/>
<sequence>MIDGQPHPSVKCRWCAGRMLAHSGMWWCETSSCRRRQMAYGIHFAPRDKRKKGSGWWWLPLPIQVAVDELRARYVTFGGAAGGSKSMYGRKGRLWRHALAYPGYQGLLIRKSLEELKKTHLSKFPGEVAEMQKLGVDCDWRISEKHLVIRHPSGVTSDIFAGYADDMDDLQRLLSTEYDEIFVDEATTLNPLLIPELTTRARGSNGPSTEAIKAAGGPWCFFATNPGGPSAQLIKDLFINHAPEWENFAPKFRELYDPSQWAYVPATLEDNPYLDSNYETSLAFLSADRYEQLRHGNWDVVPGMFFGRWRPMVDGKPYHVVELPLTDGLSWFRSMDWGRVAWGVVLWWACLPDGRLHVAREWKFKDRDPVDVVEGIASIDRELGITPGQMRYTSGDPAMWQTGQLTGETVAESLMKAGLYGLTKSKNDRVLGWNRLHALMGPVPGMEPVTPFLTVGPECHYLVRSLGRVMSASNNAEDIDDPDDHALDALRYGAMSRPSRTVWADPEPMEGTMGAALASARAAASETAY</sequence>
<dbReference type="Gene3D" id="3.40.50.300">
    <property type="entry name" value="P-loop containing nucleotide triphosphate hydrolases"/>
    <property type="match status" value="1"/>
</dbReference>
<organism evidence="1">
    <name type="scientific">uncultured Caudovirales phage</name>
    <dbReference type="NCBI Taxonomy" id="2100421"/>
    <lineage>
        <taxon>Viruses</taxon>
        <taxon>Duplodnaviria</taxon>
        <taxon>Heunggongvirae</taxon>
        <taxon>Uroviricota</taxon>
        <taxon>Caudoviricetes</taxon>
        <taxon>Peduoviridae</taxon>
        <taxon>Maltschvirus</taxon>
        <taxon>Maltschvirus maltsch</taxon>
    </lineage>
</organism>
<reference evidence="1" key="1">
    <citation type="submission" date="2020-04" db="EMBL/GenBank/DDBJ databases">
        <authorList>
            <person name="Chiriac C."/>
            <person name="Salcher M."/>
            <person name="Ghai R."/>
            <person name="Kavagutti S V."/>
        </authorList>
    </citation>
    <scope>NUCLEOTIDE SEQUENCE</scope>
</reference>
<evidence type="ECO:0008006" key="2">
    <source>
        <dbReference type="Google" id="ProtNLM"/>
    </source>
</evidence>
<accession>A0A6J5MK81</accession>
<evidence type="ECO:0000313" key="1">
    <source>
        <dbReference type="EMBL" id="CAB4147575.1"/>
    </source>
</evidence>
<dbReference type="InterPro" id="IPR027417">
    <property type="entry name" value="P-loop_NTPase"/>
</dbReference>
<protein>
    <recommendedName>
        <fullName evidence="2">Terminase-like family</fullName>
    </recommendedName>
</protein>
<dbReference type="Gene3D" id="3.30.420.280">
    <property type="match status" value="1"/>
</dbReference>
<dbReference type="EMBL" id="LR796479">
    <property type="protein sequence ID" value="CAB4147575.1"/>
    <property type="molecule type" value="Genomic_DNA"/>
</dbReference>